<evidence type="ECO:0000256" key="1">
    <source>
        <dbReference type="ARBA" id="ARBA00006432"/>
    </source>
</evidence>
<organism evidence="9">
    <name type="scientific">Plagiochasma appendiculatum</name>
    <dbReference type="NCBI Taxonomy" id="157224"/>
    <lineage>
        <taxon>Eukaryota</taxon>
        <taxon>Viridiplantae</taxon>
        <taxon>Streptophyta</taxon>
        <taxon>Embryophyta</taxon>
        <taxon>Marchantiophyta</taxon>
        <taxon>Marchantiopsida</taxon>
        <taxon>Marchantiidae</taxon>
        <taxon>Marchantiales</taxon>
        <taxon>Aytoniaceae</taxon>
        <taxon>Plagiochasma</taxon>
    </lineage>
</organism>
<dbReference type="GO" id="GO:0005524">
    <property type="term" value="F:ATP binding"/>
    <property type="evidence" value="ECO:0007669"/>
    <property type="project" value="UniProtKB-KW"/>
</dbReference>
<evidence type="ECO:0000259" key="7">
    <source>
        <dbReference type="Pfam" id="PF00501"/>
    </source>
</evidence>
<dbReference type="GO" id="GO:0016207">
    <property type="term" value="F:4-coumarate-CoA ligase activity"/>
    <property type="evidence" value="ECO:0007669"/>
    <property type="project" value="UniProtKB-EC"/>
</dbReference>
<dbReference type="Gene3D" id="3.30.300.30">
    <property type="match status" value="1"/>
</dbReference>
<keyword evidence="4" id="KW-0547">Nucleotide-binding</keyword>
<gene>
    <name evidence="9" type="primary">4CL1</name>
</gene>
<dbReference type="EC" id="6.2.1.12" evidence="2"/>
<protein>
    <recommendedName>
        <fullName evidence="2">4-coumarate--CoA ligase</fullName>
        <ecNumber evidence="2">6.2.1.12</ecNumber>
    </recommendedName>
</protein>
<dbReference type="InterPro" id="IPR042099">
    <property type="entry name" value="ANL_N_sf"/>
</dbReference>
<evidence type="ECO:0000256" key="4">
    <source>
        <dbReference type="ARBA" id="ARBA00022741"/>
    </source>
</evidence>
<evidence type="ECO:0000256" key="6">
    <source>
        <dbReference type="ARBA" id="ARBA00034252"/>
    </source>
</evidence>
<dbReference type="CDD" id="cd05904">
    <property type="entry name" value="4CL"/>
    <property type="match status" value="1"/>
</dbReference>
<dbReference type="Pfam" id="PF13193">
    <property type="entry name" value="AMP-binding_C"/>
    <property type="match status" value="1"/>
</dbReference>
<dbReference type="PANTHER" id="PTHR24096">
    <property type="entry name" value="LONG-CHAIN-FATTY-ACID--COA LIGASE"/>
    <property type="match status" value="1"/>
</dbReference>
<dbReference type="InterPro" id="IPR020845">
    <property type="entry name" value="AMP-binding_CS"/>
</dbReference>
<dbReference type="PANTHER" id="PTHR24096:SF149">
    <property type="entry name" value="AMP-BINDING DOMAIN-CONTAINING PROTEIN-RELATED"/>
    <property type="match status" value="1"/>
</dbReference>
<sequence length="547" mass="59740">MGYEKSGYRESDGIYDSSFPSIPTPRDIDVTTYCIFQQQYGDRVALIDAVTGAKLTYSELRSAIDSVAAGLAQSGVKQGDVVMICMPNSIHWPILLFGSLRIGAVVTTANPVGNVQEIGRQAKDSRTAYLITVPELCGKLASLNIPLVLNDMDSLGNKKQFHGAAFARFSELLKADRKKVPQVRIKEKDTATLLYSSGTTGASKGVILTHLNLVESINQRMVADPRSFQVAEEVQIYGVIIPLFHVMGMMAICMPTLRKGDQMVVFPKFDLAEMLGAVQRFRITGLALVPPILVLLSKSPLVEKYDLSSLQLIGFGAAPAGDLSGVSKRFRGVYLRQGYGMTETASSGTGVPLEDVDYANKHNSCGLLVPNMQAKVVDVLTGKPLPPGKEGELWLRGLNVMKGYLNNEKATAETLDKDGWLHTGDLAKIDERGFVYIVDRLKELIKYKGFQVAPAELESILLSHSDIMDAAVVPFPDEEAGEIPVAFVVRRPGTTLTGNSIMEFVASKVSPYKKIRRVIFVDTIPKLESGKILRKELKSKLLPSSKL</sequence>
<evidence type="ECO:0000256" key="2">
    <source>
        <dbReference type="ARBA" id="ARBA00012959"/>
    </source>
</evidence>
<evidence type="ECO:0000256" key="5">
    <source>
        <dbReference type="ARBA" id="ARBA00022840"/>
    </source>
</evidence>
<keyword evidence="5" id="KW-0067">ATP-binding</keyword>
<dbReference type="AlphaFoldDB" id="A0A0D4C3L0"/>
<dbReference type="BRENDA" id="6.2.1.12">
    <property type="organism ID" value="14431"/>
</dbReference>
<name>A0A0D4C3L0_9MARC</name>
<evidence type="ECO:0000256" key="3">
    <source>
        <dbReference type="ARBA" id="ARBA00022598"/>
    </source>
</evidence>
<dbReference type="SUPFAM" id="SSF56801">
    <property type="entry name" value="Acetyl-CoA synthetase-like"/>
    <property type="match status" value="1"/>
</dbReference>
<evidence type="ECO:0000259" key="8">
    <source>
        <dbReference type="Pfam" id="PF13193"/>
    </source>
</evidence>
<reference evidence="9" key="1">
    <citation type="journal article" date="2015" name="Phytochemistry">
        <title>Cloning and functional characterization of a 4-coumarate CoA ligase from liverwort Plagiochasma appendiculatum.</title>
        <authorList>
            <person name="Gao S."/>
            <person name="Yu H.N."/>
            <person name="Xu R.X."/>
            <person name="Cheng A.X."/>
            <person name="Lou H.X."/>
        </authorList>
    </citation>
    <scope>NUCLEOTIDE SEQUENCE</scope>
</reference>
<proteinExistence type="inferred from homology"/>
<feature type="domain" description="AMP-dependent synthetase/ligase" evidence="7">
    <location>
        <begin position="38"/>
        <end position="405"/>
    </location>
</feature>
<comment type="catalytic activity">
    <reaction evidence="6">
        <text>(E)-4-coumarate + ATP + CoA = (E)-4-coumaroyl-CoA + AMP + diphosphate</text>
        <dbReference type="Rhea" id="RHEA:19641"/>
        <dbReference type="ChEBI" id="CHEBI:12876"/>
        <dbReference type="ChEBI" id="CHEBI:30616"/>
        <dbReference type="ChEBI" id="CHEBI:33019"/>
        <dbReference type="ChEBI" id="CHEBI:57287"/>
        <dbReference type="ChEBI" id="CHEBI:85008"/>
        <dbReference type="ChEBI" id="CHEBI:456215"/>
        <dbReference type="EC" id="6.2.1.12"/>
    </reaction>
    <physiologicalReaction direction="left-to-right" evidence="6">
        <dbReference type="Rhea" id="RHEA:19642"/>
    </physiologicalReaction>
</comment>
<dbReference type="PROSITE" id="PS00455">
    <property type="entry name" value="AMP_BINDING"/>
    <property type="match status" value="1"/>
</dbReference>
<comment type="similarity">
    <text evidence="1">Belongs to the ATP-dependent AMP-binding enzyme family.</text>
</comment>
<dbReference type="InterPro" id="IPR025110">
    <property type="entry name" value="AMP-bd_C"/>
</dbReference>
<dbReference type="FunFam" id="3.40.50.12780:FF:000003">
    <property type="entry name" value="Long-chain-fatty-acid--CoA ligase FadD"/>
    <property type="match status" value="1"/>
</dbReference>
<keyword evidence="3 9" id="KW-0436">Ligase</keyword>
<dbReference type="EMBL" id="KJ944317">
    <property type="protein sequence ID" value="AJT43268.1"/>
    <property type="molecule type" value="Genomic_DNA"/>
</dbReference>
<dbReference type="Gene3D" id="3.40.50.12780">
    <property type="entry name" value="N-terminal domain of ligase-like"/>
    <property type="match status" value="1"/>
</dbReference>
<feature type="domain" description="AMP-binding enzyme C-terminal" evidence="8">
    <location>
        <begin position="456"/>
        <end position="531"/>
    </location>
</feature>
<accession>A0A0D4C3L0</accession>
<evidence type="ECO:0000313" key="9">
    <source>
        <dbReference type="EMBL" id="AJT43268.1"/>
    </source>
</evidence>
<dbReference type="FunFam" id="3.30.300.30:FF:000007">
    <property type="entry name" value="4-coumarate--CoA ligase 2"/>
    <property type="match status" value="1"/>
</dbReference>
<dbReference type="InterPro" id="IPR000873">
    <property type="entry name" value="AMP-dep_synth/lig_dom"/>
</dbReference>
<dbReference type="SMR" id="A0A0D4C3L0"/>
<dbReference type="Pfam" id="PF00501">
    <property type="entry name" value="AMP-binding"/>
    <property type="match status" value="1"/>
</dbReference>
<dbReference type="InterPro" id="IPR045851">
    <property type="entry name" value="AMP-bd_C_sf"/>
</dbReference>